<evidence type="ECO:0000313" key="2">
    <source>
        <dbReference type="Proteomes" id="UP000317940"/>
    </source>
</evidence>
<dbReference type="OrthoDB" id="4500964at2"/>
<dbReference type="EMBL" id="VIWT01000005">
    <property type="protein sequence ID" value="TWF73464.1"/>
    <property type="molecule type" value="Genomic_DNA"/>
</dbReference>
<evidence type="ECO:0000313" key="1">
    <source>
        <dbReference type="EMBL" id="TWF73464.1"/>
    </source>
</evidence>
<keyword evidence="2" id="KW-1185">Reference proteome</keyword>
<dbReference type="Proteomes" id="UP000317940">
    <property type="component" value="Unassembled WGS sequence"/>
</dbReference>
<accession>A0A561SF07</accession>
<proteinExistence type="predicted"/>
<protein>
    <submittedName>
        <fullName evidence="1">Uncharacterized protein</fullName>
    </submittedName>
</protein>
<name>A0A561SF07_9ACTN</name>
<gene>
    <name evidence="1" type="ORF">FHX73_1575</name>
</gene>
<sequence>MSVADPVREFRPTHVVPPGGLPSWAGPEPSRPAARLDPLLPVRLLELRGDWARVECANGWATWLDGRLLLGLPHEPAGGALEPGEDPRPLLARVQAALAEYRALLDELAEGRLTAGAFAERTAGLRLGAVLDGTDAWLFDAAEQRWSYCDGRRLRPYAGDGGPEQ</sequence>
<comment type="caution">
    <text evidence="1">The sequence shown here is derived from an EMBL/GenBank/DDBJ whole genome shotgun (WGS) entry which is preliminary data.</text>
</comment>
<organism evidence="1 2">
    <name type="scientific">Kitasatospora viridis</name>
    <dbReference type="NCBI Taxonomy" id="281105"/>
    <lineage>
        <taxon>Bacteria</taxon>
        <taxon>Bacillati</taxon>
        <taxon>Actinomycetota</taxon>
        <taxon>Actinomycetes</taxon>
        <taxon>Kitasatosporales</taxon>
        <taxon>Streptomycetaceae</taxon>
        <taxon>Kitasatospora</taxon>
    </lineage>
</organism>
<reference evidence="1 2" key="1">
    <citation type="submission" date="2019-06" db="EMBL/GenBank/DDBJ databases">
        <title>Sequencing the genomes of 1000 actinobacteria strains.</title>
        <authorList>
            <person name="Klenk H.-P."/>
        </authorList>
    </citation>
    <scope>NUCLEOTIDE SEQUENCE [LARGE SCALE GENOMIC DNA]</scope>
    <source>
        <strain evidence="1 2">DSM 44826</strain>
    </source>
</reference>
<dbReference type="RefSeq" id="WP_145910444.1">
    <property type="nucleotide sequence ID" value="NZ_BAAAMZ010000001.1"/>
</dbReference>
<dbReference type="AlphaFoldDB" id="A0A561SF07"/>